<dbReference type="Proteomes" id="UP001150925">
    <property type="component" value="Unassembled WGS sequence"/>
</dbReference>
<feature type="compositionally biased region" description="Polar residues" evidence="10">
    <location>
        <begin position="39"/>
        <end position="54"/>
    </location>
</feature>
<dbReference type="GO" id="GO:0006271">
    <property type="term" value="P:DNA strand elongation involved in DNA replication"/>
    <property type="evidence" value="ECO:0007669"/>
    <property type="project" value="UniProtKB-ARBA"/>
</dbReference>
<dbReference type="GO" id="GO:0000731">
    <property type="term" value="P:DNA synthesis involved in DNA repair"/>
    <property type="evidence" value="ECO:0007669"/>
    <property type="project" value="TreeGrafter"/>
</dbReference>
<gene>
    <name evidence="13" type="primary">MGS1</name>
    <name evidence="13" type="ORF">IWQ62_000258</name>
</gene>
<keyword evidence="6" id="KW-0863">Zinc-finger</keyword>
<dbReference type="FunFam" id="3.40.50.300:FF:000137">
    <property type="entry name" value="Replication-associated recombination protein A"/>
    <property type="match status" value="1"/>
</dbReference>
<feature type="domain" description="UBZ4-type" evidence="12">
    <location>
        <begin position="3"/>
        <end position="27"/>
    </location>
</feature>
<dbReference type="InterPro" id="IPR006642">
    <property type="entry name" value="Rad18_UBZ4"/>
</dbReference>
<keyword evidence="3" id="KW-0479">Metal-binding</keyword>
<evidence type="ECO:0000256" key="3">
    <source>
        <dbReference type="ARBA" id="ARBA00022723"/>
    </source>
</evidence>
<feature type="region of interest" description="Disordered" evidence="10">
    <location>
        <begin position="33"/>
        <end position="135"/>
    </location>
</feature>
<evidence type="ECO:0000259" key="11">
    <source>
        <dbReference type="SMART" id="SM00382"/>
    </source>
</evidence>
<dbReference type="CDD" id="cd00009">
    <property type="entry name" value="AAA"/>
    <property type="match status" value="1"/>
</dbReference>
<dbReference type="InterPro" id="IPR021886">
    <property type="entry name" value="MgsA_C"/>
</dbReference>
<evidence type="ECO:0000313" key="13">
    <source>
        <dbReference type="EMBL" id="KAJ1969981.1"/>
    </source>
</evidence>
<dbReference type="GO" id="GO:0008047">
    <property type="term" value="F:enzyme activator activity"/>
    <property type="evidence" value="ECO:0007669"/>
    <property type="project" value="TreeGrafter"/>
</dbReference>
<dbReference type="Gene3D" id="1.20.272.10">
    <property type="match status" value="1"/>
</dbReference>
<dbReference type="GO" id="GO:0003677">
    <property type="term" value="F:DNA binding"/>
    <property type="evidence" value="ECO:0007669"/>
    <property type="project" value="InterPro"/>
</dbReference>
<dbReference type="Pfam" id="PF00004">
    <property type="entry name" value="AAA"/>
    <property type="match status" value="1"/>
</dbReference>
<dbReference type="Pfam" id="PF12002">
    <property type="entry name" value="MgsA_C"/>
    <property type="match status" value="1"/>
</dbReference>
<evidence type="ECO:0000256" key="1">
    <source>
        <dbReference type="ARBA" id="ARBA00008959"/>
    </source>
</evidence>
<evidence type="ECO:0000256" key="4">
    <source>
        <dbReference type="ARBA" id="ARBA00022741"/>
    </source>
</evidence>
<reference evidence="13" key="1">
    <citation type="submission" date="2022-07" db="EMBL/GenBank/DDBJ databases">
        <title>Phylogenomic reconstructions and comparative analyses of Kickxellomycotina fungi.</title>
        <authorList>
            <person name="Reynolds N.K."/>
            <person name="Stajich J.E."/>
            <person name="Barry K."/>
            <person name="Grigoriev I.V."/>
            <person name="Crous P."/>
            <person name="Smith M.E."/>
        </authorList>
    </citation>
    <scope>NUCLEOTIDE SEQUENCE</scope>
    <source>
        <strain evidence="13">RSA 1196</strain>
    </source>
</reference>
<dbReference type="PANTHER" id="PTHR13779:SF7">
    <property type="entry name" value="ATPASE WRNIP1"/>
    <property type="match status" value="1"/>
</dbReference>
<dbReference type="SUPFAM" id="SSF52540">
    <property type="entry name" value="P-loop containing nucleoside triphosphate hydrolases"/>
    <property type="match status" value="1"/>
</dbReference>
<dbReference type="Gene3D" id="1.10.8.60">
    <property type="match status" value="1"/>
</dbReference>
<evidence type="ECO:0000256" key="8">
    <source>
        <dbReference type="ARBA" id="ARBA00022840"/>
    </source>
</evidence>
<dbReference type="SMART" id="SM00734">
    <property type="entry name" value="ZnF_Rad18"/>
    <property type="match status" value="1"/>
</dbReference>
<organism evidence="13 14">
    <name type="scientific">Dispira parvispora</name>
    <dbReference type="NCBI Taxonomy" id="1520584"/>
    <lineage>
        <taxon>Eukaryota</taxon>
        <taxon>Fungi</taxon>
        <taxon>Fungi incertae sedis</taxon>
        <taxon>Zoopagomycota</taxon>
        <taxon>Kickxellomycotina</taxon>
        <taxon>Dimargaritomycetes</taxon>
        <taxon>Dimargaritales</taxon>
        <taxon>Dimargaritaceae</taxon>
        <taxon>Dispira</taxon>
    </lineage>
</organism>
<sequence length="559" mass="61663">MEYVDCPVCQNKVAEILINKHLDSGCQSHCNPEPGPALGSSSLPTKSNGTQPLTPRSKRRRDSSEIPSSPAKPSVFSFLSYPSPDRSKPQRNQPLPEVSTSKGTSLVNPLQNSPASVIPAGSAAGSFQASGERPVPTTAPLAEQLRPTSFNDFYDQEELVGPKGIIRQLVDQNRIPSMVLWGPPGTGKTTLARIIARTCRGYLKELSAVSQGLSDVKKALETAQQVTKYSRQRIFFFIDEIHRFNKAQQDFLLPLVEKGTLTLIGATTENPSFKVNGALLSRCRVFVLKHIQDGAMLNILKRAVTFKLCPSSKAPDAGSTDPPSTEQAPSERPTTQSEDSVDESILRHIVQLSNGDARTAINTLDVALDIQQGACLTMDDIKAALQKTHLLYDRDGEEHYNIISAFHKSVRGHDDNAALYWLGRMLQAGEDPLYVARRMIRIASEDVGLADNQALPLAVATYQSCQFIGMPECDCILAHCATYLARAPKSVEVYRAYKRVKQTVDQEHGWPVPLHIRNAPTQLMKDLGYAEGYKYNPAFDEPVEQEYLPAELKTRDFFN</sequence>
<dbReference type="Pfam" id="PF16193">
    <property type="entry name" value="AAA_assoc_2"/>
    <property type="match status" value="1"/>
</dbReference>
<feature type="region of interest" description="Disordered" evidence="10">
    <location>
        <begin position="312"/>
        <end position="342"/>
    </location>
</feature>
<dbReference type="InterPro" id="IPR008921">
    <property type="entry name" value="DNA_pol3_clamp-load_cplx_C"/>
</dbReference>
<comment type="similarity">
    <text evidence="1">Belongs to the AAA ATPase family. RarA/MGS1/WRNIP1 subfamily.</text>
</comment>
<keyword evidence="14" id="KW-1185">Reference proteome</keyword>
<proteinExistence type="inferred from homology"/>
<evidence type="ECO:0000256" key="7">
    <source>
        <dbReference type="ARBA" id="ARBA00022833"/>
    </source>
</evidence>
<dbReference type="SMART" id="SM00382">
    <property type="entry name" value="AAA"/>
    <property type="match status" value="1"/>
</dbReference>
<feature type="compositionally biased region" description="Low complexity" evidence="10">
    <location>
        <begin position="120"/>
        <end position="131"/>
    </location>
</feature>
<evidence type="ECO:0000256" key="9">
    <source>
        <dbReference type="ARBA" id="ARBA00023204"/>
    </source>
</evidence>
<dbReference type="Gene3D" id="1.10.3710.10">
    <property type="entry name" value="DNA polymerase III clamp loader subunits, C-terminal domain"/>
    <property type="match status" value="1"/>
</dbReference>
<dbReference type="GO" id="GO:0008270">
    <property type="term" value="F:zinc ion binding"/>
    <property type="evidence" value="ECO:0007669"/>
    <property type="project" value="UniProtKB-KW"/>
</dbReference>
<dbReference type="AlphaFoldDB" id="A0A9W8B1Q3"/>
<feature type="compositionally biased region" description="Polar residues" evidence="10">
    <location>
        <begin position="321"/>
        <end position="338"/>
    </location>
</feature>
<dbReference type="InterPro" id="IPR032423">
    <property type="entry name" value="AAA_assoc_2"/>
</dbReference>
<evidence type="ECO:0000313" key="14">
    <source>
        <dbReference type="Proteomes" id="UP001150925"/>
    </source>
</evidence>
<keyword evidence="2" id="KW-0235">DNA replication</keyword>
<feature type="domain" description="AAA+ ATPase" evidence="11">
    <location>
        <begin position="174"/>
        <end position="292"/>
    </location>
</feature>
<evidence type="ECO:0000256" key="2">
    <source>
        <dbReference type="ARBA" id="ARBA00022705"/>
    </source>
</evidence>
<keyword evidence="5" id="KW-0227">DNA damage</keyword>
<dbReference type="Gene3D" id="3.30.160.60">
    <property type="entry name" value="Classic Zinc Finger"/>
    <property type="match status" value="1"/>
</dbReference>
<dbReference type="SUPFAM" id="SSF48019">
    <property type="entry name" value="post-AAA+ oligomerization domain-like"/>
    <property type="match status" value="1"/>
</dbReference>
<dbReference type="InterPro" id="IPR003593">
    <property type="entry name" value="AAA+_ATPase"/>
</dbReference>
<protein>
    <submittedName>
        <fullName evidence="13">DNA-dependent ATPase mgs1</fullName>
    </submittedName>
</protein>
<comment type="caution">
    <text evidence="13">The sequence shown here is derived from an EMBL/GenBank/DDBJ whole genome shotgun (WGS) entry which is preliminary data.</text>
</comment>
<dbReference type="Gene3D" id="3.40.50.300">
    <property type="entry name" value="P-loop containing nucleotide triphosphate hydrolases"/>
    <property type="match status" value="1"/>
</dbReference>
<dbReference type="GO" id="GO:0017116">
    <property type="term" value="F:single-stranded DNA helicase activity"/>
    <property type="evidence" value="ECO:0007669"/>
    <property type="project" value="TreeGrafter"/>
</dbReference>
<dbReference type="EMBL" id="JANBPY010000010">
    <property type="protein sequence ID" value="KAJ1969981.1"/>
    <property type="molecule type" value="Genomic_DNA"/>
</dbReference>
<keyword evidence="7" id="KW-0862">Zinc</keyword>
<dbReference type="OrthoDB" id="10265467at2759"/>
<dbReference type="GO" id="GO:0016887">
    <property type="term" value="F:ATP hydrolysis activity"/>
    <property type="evidence" value="ECO:0007669"/>
    <property type="project" value="InterPro"/>
</dbReference>
<evidence type="ECO:0000256" key="10">
    <source>
        <dbReference type="SAM" id="MobiDB-lite"/>
    </source>
</evidence>
<accession>A0A9W8B1Q3</accession>
<dbReference type="InterPro" id="IPR051314">
    <property type="entry name" value="AAA_ATPase_RarA/MGS1/WRNIP1"/>
</dbReference>
<dbReference type="FunFam" id="1.20.272.10:FF:000001">
    <property type="entry name" value="Putative AAA family ATPase"/>
    <property type="match status" value="1"/>
</dbReference>
<feature type="compositionally biased region" description="Polar residues" evidence="10">
    <location>
        <begin position="90"/>
        <end position="115"/>
    </location>
</feature>
<dbReference type="GO" id="GO:0005524">
    <property type="term" value="F:ATP binding"/>
    <property type="evidence" value="ECO:0007669"/>
    <property type="project" value="UniProtKB-KW"/>
</dbReference>
<name>A0A9W8B1Q3_9FUNG</name>
<keyword evidence="8" id="KW-0067">ATP-binding</keyword>
<keyword evidence="4" id="KW-0547">Nucleotide-binding</keyword>
<keyword evidence="9" id="KW-0234">DNA repair</keyword>
<dbReference type="GO" id="GO:0005634">
    <property type="term" value="C:nucleus"/>
    <property type="evidence" value="ECO:0007669"/>
    <property type="project" value="TreeGrafter"/>
</dbReference>
<evidence type="ECO:0000256" key="6">
    <source>
        <dbReference type="ARBA" id="ARBA00022771"/>
    </source>
</evidence>
<dbReference type="InterPro" id="IPR003959">
    <property type="entry name" value="ATPase_AAA_core"/>
</dbReference>
<evidence type="ECO:0000256" key="5">
    <source>
        <dbReference type="ARBA" id="ARBA00022763"/>
    </source>
</evidence>
<dbReference type="InterPro" id="IPR027417">
    <property type="entry name" value="P-loop_NTPase"/>
</dbReference>
<evidence type="ECO:0000259" key="12">
    <source>
        <dbReference type="SMART" id="SM00734"/>
    </source>
</evidence>
<dbReference type="PANTHER" id="PTHR13779">
    <property type="entry name" value="WERNER HELICASE-INTERACTING PROTEIN 1 FAMILY MEMBER"/>
    <property type="match status" value="1"/>
</dbReference>
<dbReference type="CDD" id="cd18139">
    <property type="entry name" value="HLD_clamp_RarA"/>
    <property type="match status" value="1"/>
</dbReference>